<feature type="compositionally biased region" description="Basic residues" evidence="1">
    <location>
        <begin position="102"/>
        <end position="122"/>
    </location>
</feature>
<evidence type="ECO:0000313" key="4">
    <source>
        <dbReference type="Proteomes" id="UP001589814"/>
    </source>
</evidence>
<dbReference type="Proteomes" id="UP001589814">
    <property type="component" value="Unassembled WGS sequence"/>
</dbReference>
<reference evidence="3 4" key="1">
    <citation type="submission" date="2024-09" db="EMBL/GenBank/DDBJ databases">
        <authorList>
            <person name="Sun Q."/>
            <person name="Mori K."/>
        </authorList>
    </citation>
    <scope>NUCLEOTIDE SEQUENCE [LARGE SCALE GENOMIC DNA]</scope>
    <source>
        <strain evidence="3 4">CCM 7415</strain>
    </source>
</reference>
<protein>
    <submittedName>
        <fullName evidence="3">Uncharacterized protein</fullName>
    </submittedName>
</protein>
<keyword evidence="2" id="KW-0472">Membrane</keyword>
<evidence type="ECO:0000256" key="1">
    <source>
        <dbReference type="SAM" id="MobiDB-lite"/>
    </source>
</evidence>
<dbReference type="RefSeq" id="WP_156826705.1">
    <property type="nucleotide sequence ID" value="NZ_JBHLVX010000001.1"/>
</dbReference>
<keyword evidence="2" id="KW-1133">Transmembrane helix</keyword>
<evidence type="ECO:0000313" key="3">
    <source>
        <dbReference type="EMBL" id="MFC0266432.1"/>
    </source>
</evidence>
<accession>A0ABV6FYF6</accession>
<gene>
    <name evidence="3" type="ORF">ACFFHW_00205</name>
</gene>
<feature type="region of interest" description="Disordered" evidence="1">
    <location>
        <begin position="77"/>
        <end position="122"/>
    </location>
</feature>
<comment type="caution">
    <text evidence="3">The sequence shown here is derived from an EMBL/GenBank/DDBJ whole genome shotgun (WGS) entry which is preliminary data.</text>
</comment>
<organism evidence="3 4">
    <name type="scientific">Kushneria aurantia</name>
    <dbReference type="NCBI Taxonomy" id="504092"/>
    <lineage>
        <taxon>Bacteria</taxon>
        <taxon>Pseudomonadati</taxon>
        <taxon>Pseudomonadota</taxon>
        <taxon>Gammaproteobacteria</taxon>
        <taxon>Oceanospirillales</taxon>
        <taxon>Halomonadaceae</taxon>
        <taxon>Kushneria</taxon>
    </lineage>
</organism>
<feature type="transmembrane region" description="Helical" evidence="2">
    <location>
        <begin position="34"/>
        <end position="67"/>
    </location>
</feature>
<evidence type="ECO:0000256" key="2">
    <source>
        <dbReference type="SAM" id="Phobius"/>
    </source>
</evidence>
<keyword evidence="4" id="KW-1185">Reference proteome</keyword>
<keyword evidence="2" id="KW-0812">Transmembrane</keyword>
<proteinExistence type="predicted"/>
<dbReference type="EMBL" id="JBHLVX010000001">
    <property type="protein sequence ID" value="MFC0266432.1"/>
    <property type="molecule type" value="Genomic_DNA"/>
</dbReference>
<name>A0ABV6FYF6_9GAMM</name>
<sequence>MATLIWIASLIALLGGYGLKRGFSRDISLSLILVAAGIISAALIIINTTASLSVASVVIAATFGLCLIEGRREIRSPARGRATHSRAHPLSSTLHTPWQGRIRARRAPRHGATPRRRAHRSR</sequence>